<dbReference type="Gene3D" id="3.30.70.3170">
    <property type="match status" value="1"/>
</dbReference>
<dbReference type="SUPFAM" id="SSF54211">
    <property type="entry name" value="Ribosomal protein S5 domain 2-like"/>
    <property type="match status" value="1"/>
</dbReference>
<dbReference type="Pfam" id="PF10509">
    <property type="entry name" value="GalKase_gal_bdg"/>
    <property type="match status" value="1"/>
</dbReference>
<organism evidence="7 8">
    <name type="scientific">Halteria grandinella</name>
    <dbReference type="NCBI Taxonomy" id="5974"/>
    <lineage>
        <taxon>Eukaryota</taxon>
        <taxon>Sar</taxon>
        <taxon>Alveolata</taxon>
        <taxon>Ciliophora</taxon>
        <taxon>Intramacronucleata</taxon>
        <taxon>Spirotrichea</taxon>
        <taxon>Stichotrichia</taxon>
        <taxon>Sporadotrichida</taxon>
        <taxon>Halteriidae</taxon>
        <taxon>Halteria</taxon>
    </lineage>
</organism>
<dbReference type="Proteomes" id="UP000785679">
    <property type="component" value="Unassembled WGS sequence"/>
</dbReference>
<dbReference type="InterPro" id="IPR020568">
    <property type="entry name" value="Ribosomal_Su5_D2-typ_SF"/>
</dbReference>
<dbReference type="Pfam" id="PF00288">
    <property type="entry name" value="GHMP_kinases_N"/>
    <property type="match status" value="1"/>
</dbReference>
<protein>
    <recommendedName>
        <fullName evidence="9">Galactokinase</fullName>
    </recommendedName>
</protein>
<evidence type="ECO:0000259" key="5">
    <source>
        <dbReference type="Pfam" id="PF08544"/>
    </source>
</evidence>
<dbReference type="PIRSF" id="PIRSF000530">
    <property type="entry name" value="Galactokinase"/>
    <property type="match status" value="1"/>
</dbReference>
<dbReference type="InterPro" id="IPR014721">
    <property type="entry name" value="Ribsml_uS5_D2-typ_fold_subgr"/>
</dbReference>
<comment type="similarity">
    <text evidence="1">Belongs to the GHMP kinase family. GalK subfamily.</text>
</comment>
<proteinExistence type="inferred from homology"/>
<dbReference type="PANTHER" id="PTHR10457:SF7">
    <property type="entry name" value="GALACTOKINASE-RELATED"/>
    <property type="match status" value="1"/>
</dbReference>
<evidence type="ECO:0000313" key="8">
    <source>
        <dbReference type="Proteomes" id="UP000785679"/>
    </source>
</evidence>
<evidence type="ECO:0000313" key="7">
    <source>
        <dbReference type="EMBL" id="TNV79706.1"/>
    </source>
</evidence>
<feature type="domain" description="GHMP kinase N-terminal" evidence="4">
    <location>
        <begin position="146"/>
        <end position="234"/>
    </location>
</feature>
<dbReference type="InterPro" id="IPR019539">
    <property type="entry name" value="GalKase_N"/>
</dbReference>
<dbReference type="NCBIfam" id="TIGR00131">
    <property type="entry name" value="gal_kin"/>
    <property type="match status" value="1"/>
</dbReference>
<dbReference type="InterPro" id="IPR036554">
    <property type="entry name" value="GHMP_kinase_C_sf"/>
</dbReference>
<dbReference type="InterPro" id="IPR013750">
    <property type="entry name" value="GHMP_kinase_C_dom"/>
</dbReference>
<name>A0A8J8NT88_HALGN</name>
<dbReference type="GO" id="GO:0005524">
    <property type="term" value="F:ATP binding"/>
    <property type="evidence" value="ECO:0007669"/>
    <property type="project" value="UniProtKB-KW"/>
</dbReference>
<gene>
    <name evidence="7" type="ORF">FGO68_gene5719</name>
</gene>
<sequence>MEPLAAATTEASTLATQTGTDFVPVLTQLTAAYLDVNGNIKTKHQPRYKNIVARFKQLYGCEPAFFCRAPGRVNIIGEHIDYCGYAVLPAAIEQDFVMAYVVSDKSEIEVNNIDKDQFPAERLSTEPFQKFKEGHHWINYFLCGYKAVLAIDESYYNKVPAPKGMKILIDSHVPPAAGVSSSSAFTVCAAVTTMHANNLHEVIPKGDLSKMCVTAERMAGTACGGMDQTISIFAEMGKAKLIEFNPTLKAIDVAVPSSVSLVIANSLTPSPKLLTVGTRYNKRVVECRFGLYIIAIKLGKAATYGDVKYKNFYELQTELGYSFDQMLDLVKTHLKKGGYSHDDVKKALNVGDLSNILKDIPYFFEVLQQNVRFHLYERAYHVFGEAQRVYQFKAACDSDALSEEDKVHKLGTLMNESHYSCRDLYECSSDQLDELTQLARDSGALGSRLTGAGWGGCCVSLVKKDVLASFLDKMHSYYTKEREPGYQLWVTDDLDRYLFATQPAKGAFILDPKYALWM</sequence>
<keyword evidence="3" id="KW-0067">ATP-binding</keyword>
<feature type="domain" description="Galactokinase N-terminal" evidence="6">
    <location>
        <begin position="54"/>
        <end position="100"/>
    </location>
</feature>
<dbReference type="PANTHER" id="PTHR10457">
    <property type="entry name" value="MEVALONATE KINASE/GALACTOKINASE"/>
    <property type="match status" value="1"/>
</dbReference>
<dbReference type="GO" id="GO:0006012">
    <property type="term" value="P:galactose metabolic process"/>
    <property type="evidence" value="ECO:0007669"/>
    <property type="project" value="InterPro"/>
</dbReference>
<dbReference type="Gene3D" id="1.20.1440.340">
    <property type="match status" value="1"/>
</dbReference>
<evidence type="ECO:0000259" key="4">
    <source>
        <dbReference type="Pfam" id="PF00288"/>
    </source>
</evidence>
<dbReference type="PRINTS" id="PR00473">
    <property type="entry name" value="GALCTOKINASE"/>
</dbReference>
<reference evidence="7" key="1">
    <citation type="submission" date="2019-06" db="EMBL/GenBank/DDBJ databases">
        <authorList>
            <person name="Zheng W."/>
        </authorList>
    </citation>
    <scope>NUCLEOTIDE SEQUENCE</scope>
    <source>
        <strain evidence="7">QDHG01</strain>
    </source>
</reference>
<dbReference type="GO" id="GO:0005829">
    <property type="term" value="C:cytosol"/>
    <property type="evidence" value="ECO:0007669"/>
    <property type="project" value="TreeGrafter"/>
</dbReference>
<dbReference type="OrthoDB" id="187738at2759"/>
<dbReference type="Gene3D" id="3.30.230.10">
    <property type="match status" value="1"/>
</dbReference>
<evidence type="ECO:0000256" key="3">
    <source>
        <dbReference type="ARBA" id="ARBA00022840"/>
    </source>
</evidence>
<accession>A0A8J8NT88</accession>
<dbReference type="Pfam" id="PF08544">
    <property type="entry name" value="GHMP_kinases_C"/>
    <property type="match status" value="1"/>
</dbReference>
<dbReference type="InterPro" id="IPR019741">
    <property type="entry name" value="Galactokinase_CS"/>
</dbReference>
<dbReference type="InterPro" id="IPR006206">
    <property type="entry name" value="Mevalonate/galactokinase"/>
</dbReference>
<dbReference type="GO" id="GO:0004335">
    <property type="term" value="F:galactokinase activity"/>
    <property type="evidence" value="ECO:0007669"/>
    <property type="project" value="InterPro"/>
</dbReference>
<dbReference type="EMBL" id="RRYP01008538">
    <property type="protein sequence ID" value="TNV79706.1"/>
    <property type="molecule type" value="Genomic_DNA"/>
</dbReference>
<dbReference type="PRINTS" id="PR00959">
    <property type="entry name" value="MEVGALKINASE"/>
</dbReference>
<dbReference type="InterPro" id="IPR000705">
    <property type="entry name" value="Galactokinase"/>
</dbReference>
<evidence type="ECO:0000256" key="1">
    <source>
        <dbReference type="ARBA" id="ARBA00006566"/>
    </source>
</evidence>
<dbReference type="SUPFAM" id="SSF55060">
    <property type="entry name" value="GHMP Kinase, C-terminal domain"/>
    <property type="match status" value="1"/>
</dbReference>
<dbReference type="InterPro" id="IPR006204">
    <property type="entry name" value="GHMP_kinase_N_dom"/>
</dbReference>
<dbReference type="PROSITE" id="PS00106">
    <property type="entry name" value="GALACTOKINASE"/>
    <property type="match status" value="1"/>
</dbReference>
<keyword evidence="8" id="KW-1185">Reference proteome</keyword>
<evidence type="ECO:0008006" key="9">
    <source>
        <dbReference type="Google" id="ProtNLM"/>
    </source>
</evidence>
<feature type="domain" description="GHMP kinase C-terminal" evidence="5">
    <location>
        <begin position="409"/>
        <end position="478"/>
    </location>
</feature>
<evidence type="ECO:0000256" key="2">
    <source>
        <dbReference type="ARBA" id="ARBA00022741"/>
    </source>
</evidence>
<keyword evidence="2" id="KW-0547">Nucleotide-binding</keyword>
<evidence type="ECO:0000259" key="6">
    <source>
        <dbReference type="Pfam" id="PF10509"/>
    </source>
</evidence>
<comment type="caution">
    <text evidence="7">The sequence shown here is derived from an EMBL/GenBank/DDBJ whole genome shotgun (WGS) entry which is preliminary data.</text>
</comment>
<dbReference type="AlphaFoldDB" id="A0A8J8NT88"/>